<name>A0ABQ9XMV2_9EUKA</name>
<gene>
    <name evidence="4" type="ORF">BLNAU_13465</name>
</gene>
<comment type="caution">
    <text evidence="4">The sequence shown here is derived from an EMBL/GenBank/DDBJ whole genome shotgun (WGS) entry which is preliminary data.</text>
</comment>
<dbReference type="CDD" id="cd11686">
    <property type="entry name" value="UBCc_UFC1"/>
    <property type="match status" value="1"/>
</dbReference>
<dbReference type="Pfam" id="PF08694">
    <property type="entry name" value="UFC1"/>
    <property type="match status" value="1"/>
</dbReference>
<accession>A0ABQ9XMV2</accession>
<keyword evidence="5" id="KW-1185">Reference proteome</keyword>
<evidence type="ECO:0000313" key="5">
    <source>
        <dbReference type="Proteomes" id="UP001281761"/>
    </source>
</evidence>
<evidence type="ECO:0000313" key="4">
    <source>
        <dbReference type="EMBL" id="KAK2951581.1"/>
    </source>
</evidence>
<dbReference type="PANTHER" id="PTHR12921:SF0">
    <property type="entry name" value="UBIQUITIN-FOLD MODIFIER-CONJUGATING ENZYME 1"/>
    <property type="match status" value="1"/>
</dbReference>
<evidence type="ECO:0000256" key="2">
    <source>
        <dbReference type="ARBA" id="ARBA00013306"/>
    </source>
</evidence>
<dbReference type="EMBL" id="JARBJD010000116">
    <property type="protein sequence ID" value="KAK2951581.1"/>
    <property type="molecule type" value="Genomic_DNA"/>
</dbReference>
<dbReference type="Proteomes" id="UP001281761">
    <property type="component" value="Unassembled WGS sequence"/>
</dbReference>
<reference evidence="4 5" key="1">
    <citation type="journal article" date="2022" name="bioRxiv">
        <title>Genomics of Preaxostyla Flagellates Illuminates Evolutionary Transitions and the Path Towards Mitochondrial Loss.</title>
        <authorList>
            <person name="Novak L.V.F."/>
            <person name="Treitli S.C."/>
            <person name="Pyrih J."/>
            <person name="Halakuc P."/>
            <person name="Pipaliya S.V."/>
            <person name="Vacek V."/>
            <person name="Brzon O."/>
            <person name="Soukal P."/>
            <person name="Eme L."/>
            <person name="Dacks J.B."/>
            <person name="Karnkowska A."/>
            <person name="Elias M."/>
            <person name="Hampl V."/>
        </authorList>
    </citation>
    <scope>NUCLEOTIDE SEQUENCE [LARGE SCALE GENOMIC DNA]</scope>
    <source>
        <strain evidence="4">NAU3</strain>
        <tissue evidence="4">Gut</tissue>
    </source>
</reference>
<dbReference type="SUPFAM" id="SSF54495">
    <property type="entry name" value="UBC-like"/>
    <property type="match status" value="1"/>
</dbReference>
<comment type="similarity">
    <text evidence="1">Belongs to the ubiquitin-conjugating enzyme family. UFC1 subfamily.</text>
</comment>
<evidence type="ECO:0000256" key="1">
    <source>
        <dbReference type="ARBA" id="ARBA00008451"/>
    </source>
</evidence>
<evidence type="ECO:0000256" key="3">
    <source>
        <dbReference type="ARBA" id="ARBA00022786"/>
    </source>
</evidence>
<dbReference type="Gene3D" id="3.10.110.10">
    <property type="entry name" value="Ubiquitin Conjugating Enzyme"/>
    <property type="match status" value="1"/>
</dbReference>
<keyword evidence="3" id="KW-0833">Ubl conjugation pathway</keyword>
<protein>
    <recommendedName>
        <fullName evidence="2">Ubiquitin-fold modifier-conjugating enzyme 1</fullName>
    </recommendedName>
</protein>
<dbReference type="PANTHER" id="PTHR12921">
    <property type="entry name" value="UBIQUITIN-FOLD MODIFIER-CONJUGATING ENZYME 1"/>
    <property type="match status" value="1"/>
</dbReference>
<dbReference type="InterPro" id="IPR014806">
    <property type="entry name" value="Ufc1"/>
</dbReference>
<dbReference type="InterPro" id="IPR016135">
    <property type="entry name" value="UBQ-conjugating_enzyme/RWD"/>
</dbReference>
<organism evidence="4 5">
    <name type="scientific">Blattamonas nauphoetae</name>
    <dbReference type="NCBI Taxonomy" id="2049346"/>
    <lineage>
        <taxon>Eukaryota</taxon>
        <taxon>Metamonada</taxon>
        <taxon>Preaxostyla</taxon>
        <taxon>Oxymonadida</taxon>
        <taxon>Blattamonas</taxon>
    </lineage>
</organism>
<proteinExistence type="inferred from homology"/>
<sequence>MSEVPDDVQVKLNRIPLMHVNAGPRDKTNWPNRLKEEYTSLIQFIQSNQESGDDWFTIESNDLGTKWNGTCSYVHEHLTYEFKFQFEIPVSYPVTPFDIEIPELEGKTVKMYHGGKICLTDHFKPVWAKNQPRYGIGHALALGLSPWLATEIPFLIEHKVITHSSLKR</sequence>